<keyword evidence="1" id="KW-0560">Oxidoreductase</keyword>
<evidence type="ECO:0000256" key="1">
    <source>
        <dbReference type="ARBA" id="ARBA00023002"/>
    </source>
</evidence>
<evidence type="ECO:0000256" key="2">
    <source>
        <dbReference type="ARBA" id="ARBA00023027"/>
    </source>
</evidence>
<organism evidence="4 5">
    <name type="scientific">Peredibacter starrii</name>
    <dbReference type="NCBI Taxonomy" id="28202"/>
    <lineage>
        <taxon>Bacteria</taxon>
        <taxon>Pseudomonadati</taxon>
        <taxon>Bdellovibrionota</taxon>
        <taxon>Bacteriovoracia</taxon>
        <taxon>Bacteriovoracales</taxon>
        <taxon>Bacteriovoracaceae</taxon>
        <taxon>Peredibacter</taxon>
    </lineage>
</organism>
<dbReference type="RefSeq" id="WP_321397888.1">
    <property type="nucleotide sequence ID" value="NZ_CP139487.1"/>
</dbReference>
<reference evidence="4 5" key="1">
    <citation type="submission" date="2023-11" db="EMBL/GenBank/DDBJ databases">
        <title>Peredibacter starrii A3.12.</title>
        <authorList>
            <person name="Mitchell R.J."/>
        </authorList>
    </citation>
    <scope>NUCLEOTIDE SEQUENCE [LARGE SCALE GENOMIC DNA]</scope>
    <source>
        <strain evidence="4 5">A3.12</strain>
    </source>
</reference>
<dbReference type="InterPro" id="IPR016163">
    <property type="entry name" value="Ald_DH_C"/>
</dbReference>
<name>A0AAX4HRY5_9BACT</name>
<dbReference type="Proteomes" id="UP001324634">
    <property type="component" value="Chromosome"/>
</dbReference>
<dbReference type="GO" id="GO:0009898">
    <property type="term" value="C:cytoplasmic side of plasma membrane"/>
    <property type="evidence" value="ECO:0007669"/>
    <property type="project" value="TreeGrafter"/>
</dbReference>
<dbReference type="SUPFAM" id="SSF53720">
    <property type="entry name" value="ALDH-like"/>
    <property type="match status" value="1"/>
</dbReference>
<dbReference type="InterPro" id="IPR050485">
    <property type="entry name" value="Proline_metab_enzyme"/>
</dbReference>
<keyword evidence="5" id="KW-1185">Reference proteome</keyword>
<dbReference type="GO" id="GO:0003842">
    <property type="term" value="F:L-glutamate gamma-semialdehyde dehydrogenase activity"/>
    <property type="evidence" value="ECO:0007669"/>
    <property type="project" value="TreeGrafter"/>
</dbReference>
<dbReference type="InterPro" id="IPR016162">
    <property type="entry name" value="Ald_DH_N"/>
</dbReference>
<keyword evidence="2" id="KW-0520">NAD</keyword>
<sequence length="500" mass="55403">MQMTLKGDYFNGRFHQSSNAQEKILKRGPADLTQVLWEAGVYYDHIEPVIESAQKGFATWRKTSFEERIAFLKKYQEAVRARKDEISMALALEVGKPLWEAKTEAAALDSKVTVTITDSLERIKRETIKEVMPKIDGHTVYKPLGPCFVIGPFNFPCHLANGQILAALLAGNSVIFKPSEKTIYSAQLMMECFHAAGFPEGVINFINGTGHTAGKLTGDQRIRGVFFTGSKGVGQRIVENTYKDLSKLVALELGGKNSTIIHHDTNISHALPELLRACFLTSGQRCTSTSMILVHKKIEQEFISQFKAVTERIRVGHPTSQPDPFMGPLIDEHAEKLYFDFCNFGKQEGAEEIVSPRKLDVGFQGYYVSPSIHYAKKPNLEGKFIQEEIFGPNCFFVPYEDIEEAIHIANCTQYGLAASVYTRDADIYNLCLRDIDAGLINLNRSTVGATARLPFGGVKNSGNHHPAAVSMIDHCVSTVASLETLDDTSSKLSEVVGLKD</sequence>
<dbReference type="Gene3D" id="3.40.605.10">
    <property type="entry name" value="Aldehyde Dehydrogenase, Chain A, domain 1"/>
    <property type="match status" value="1"/>
</dbReference>
<evidence type="ECO:0000313" key="4">
    <source>
        <dbReference type="EMBL" id="WPU66094.1"/>
    </source>
</evidence>
<dbReference type="EMBL" id="CP139487">
    <property type="protein sequence ID" value="WPU66094.1"/>
    <property type="molecule type" value="Genomic_DNA"/>
</dbReference>
<feature type="domain" description="Aldehyde dehydrogenase" evidence="3">
    <location>
        <begin position="22"/>
        <end position="475"/>
    </location>
</feature>
<dbReference type="GO" id="GO:0010133">
    <property type="term" value="P:L-proline catabolic process to L-glutamate"/>
    <property type="evidence" value="ECO:0007669"/>
    <property type="project" value="TreeGrafter"/>
</dbReference>
<evidence type="ECO:0000259" key="3">
    <source>
        <dbReference type="Pfam" id="PF00171"/>
    </source>
</evidence>
<protein>
    <submittedName>
        <fullName evidence="4">Aldehyde dehydrogenase family protein</fullName>
    </submittedName>
</protein>
<dbReference type="PANTHER" id="PTHR42862">
    <property type="entry name" value="DELTA-1-PYRROLINE-5-CARBOXYLATE DEHYDROGENASE 1, ISOFORM A-RELATED"/>
    <property type="match status" value="1"/>
</dbReference>
<dbReference type="InterPro" id="IPR016161">
    <property type="entry name" value="Ald_DH/histidinol_DH"/>
</dbReference>
<dbReference type="Gene3D" id="3.40.309.10">
    <property type="entry name" value="Aldehyde Dehydrogenase, Chain A, domain 2"/>
    <property type="match status" value="1"/>
</dbReference>
<proteinExistence type="predicted"/>
<dbReference type="InterPro" id="IPR015590">
    <property type="entry name" value="Aldehyde_DH_dom"/>
</dbReference>
<accession>A0AAX4HRY5</accession>
<dbReference type="KEGG" id="psti:SOO65_04980"/>
<dbReference type="PANTHER" id="PTHR42862:SF1">
    <property type="entry name" value="DELTA-1-PYRROLINE-5-CARBOXYLATE DEHYDROGENASE 2, ISOFORM A-RELATED"/>
    <property type="match status" value="1"/>
</dbReference>
<gene>
    <name evidence="4" type="ORF">SOO65_04980</name>
</gene>
<evidence type="ECO:0000313" key="5">
    <source>
        <dbReference type="Proteomes" id="UP001324634"/>
    </source>
</evidence>
<dbReference type="AlphaFoldDB" id="A0AAX4HRY5"/>
<dbReference type="Pfam" id="PF00171">
    <property type="entry name" value="Aldedh"/>
    <property type="match status" value="1"/>
</dbReference>